<accession>A0A521EZ86</accession>
<dbReference type="NCBIfam" id="TIGR04131">
    <property type="entry name" value="Bac_Flav_CTERM"/>
    <property type="match status" value="1"/>
</dbReference>
<evidence type="ECO:0000256" key="1">
    <source>
        <dbReference type="SAM" id="SignalP"/>
    </source>
</evidence>
<evidence type="ECO:0000313" key="2">
    <source>
        <dbReference type="EMBL" id="MRX69318.1"/>
    </source>
</evidence>
<sequence>MKNNKKEMLLSMTAVFMTSLGFAQTVNTGELFIASGTLMNSMQEVNNTATGEIVNDGDLYLYSHYNNDGLVDFSPEVTTGITRMRGTSGFQNISGSVPMMLNNIEFNNNNIQPAFHLSNEIRISGQAAFENGVVDNEEYEGLVVFEPNATHIKVRNESHVDGLVQKNGKSAFTYPIGDGGYYRHARISAPQKNEDAFTGKYYLKNSDFEYSHNSKDDKISIINNAEYWTLDKTAGNDNVFLTLSWNEDTTPFEIYGAPYDEIHIVHWDESKRKWIDLGGAANSASKEVSMVVDPLQSYGIFTLARVKAELSDLVIYNAVSPNGDGMNDYFKIDGIKNYQNNTVEIYNRWGVKVFETKAYDTTGNTFQGYSEGRVTINKDKKLPVGTYFYIINVQDYKEGKDFKKSGYLYISY</sequence>
<reference evidence="3 4" key="1">
    <citation type="submission" date="2017-05" db="EMBL/GenBank/DDBJ databases">
        <authorList>
            <person name="Varghese N."/>
            <person name="Submissions S."/>
        </authorList>
    </citation>
    <scope>NUCLEOTIDE SEQUENCE [LARGE SCALE GENOMIC DNA]</scope>
    <source>
        <strain evidence="3 4">DSM 19382</strain>
    </source>
</reference>
<feature type="chain" id="PRO_5043205963" evidence="1">
    <location>
        <begin position="24"/>
        <end position="412"/>
    </location>
</feature>
<evidence type="ECO:0000313" key="5">
    <source>
        <dbReference type="Proteomes" id="UP000468990"/>
    </source>
</evidence>
<dbReference type="Proteomes" id="UP000468990">
    <property type="component" value="Unassembled WGS sequence"/>
</dbReference>
<feature type="signal peptide" evidence="1">
    <location>
        <begin position="1"/>
        <end position="23"/>
    </location>
</feature>
<dbReference type="AlphaFoldDB" id="A0A521EZ86"/>
<proteinExistence type="predicted"/>
<reference evidence="2 5" key="2">
    <citation type="submission" date="2019-11" db="EMBL/GenBank/DDBJ databases">
        <title>Flavobacterium resistens genome.</title>
        <authorList>
            <person name="Wilson V.M."/>
            <person name="Newman J.D."/>
        </authorList>
    </citation>
    <scope>NUCLEOTIDE SEQUENCE [LARGE SCALE GENOMIC DNA]</scope>
    <source>
        <strain evidence="2 5">DSM 19382</strain>
    </source>
</reference>
<gene>
    <name evidence="2" type="ORF">GJU42_15200</name>
    <name evidence="3" type="ORF">SAMN06265349_1067</name>
</gene>
<organism evidence="3 4">
    <name type="scientific">Flavobacterium resistens</name>
    <dbReference type="NCBI Taxonomy" id="443612"/>
    <lineage>
        <taxon>Bacteria</taxon>
        <taxon>Pseudomonadati</taxon>
        <taxon>Bacteroidota</taxon>
        <taxon>Flavobacteriia</taxon>
        <taxon>Flavobacteriales</taxon>
        <taxon>Flavobacteriaceae</taxon>
        <taxon>Flavobacterium</taxon>
    </lineage>
</organism>
<dbReference type="OrthoDB" id="1489185at2"/>
<dbReference type="Proteomes" id="UP000317289">
    <property type="component" value="Unassembled WGS sequence"/>
</dbReference>
<dbReference type="Pfam" id="PF13585">
    <property type="entry name" value="CHU_C"/>
    <property type="match status" value="1"/>
</dbReference>
<name>A0A521EZ86_9FLAO</name>
<keyword evidence="1" id="KW-0732">Signal</keyword>
<protein>
    <submittedName>
        <fullName evidence="3">Gliding motility-associated C-terminal domain-containing protein</fullName>
    </submittedName>
    <submittedName>
        <fullName evidence="2">T9SS type B sorting domain-containing protein</fullName>
    </submittedName>
</protein>
<dbReference type="EMBL" id="WKKG01000008">
    <property type="protein sequence ID" value="MRX69318.1"/>
    <property type="molecule type" value="Genomic_DNA"/>
</dbReference>
<evidence type="ECO:0000313" key="3">
    <source>
        <dbReference type="EMBL" id="SMO89219.1"/>
    </source>
</evidence>
<dbReference type="RefSeq" id="WP_142452101.1">
    <property type="nucleotide sequence ID" value="NZ_FXTA01000006.1"/>
</dbReference>
<dbReference type="InterPro" id="IPR026341">
    <property type="entry name" value="T9SS_type_B"/>
</dbReference>
<keyword evidence="5" id="KW-1185">Reference proteome</keyword>
<evidence type="ECO:0000313" key="4">
    <source>
        <dbReference type="Proteomes" id="UP000317289"/>
    </source>
</evidence>
<dbReference type="EMBL" id="FXTA01000006">
    <property type="protein sequence ID" value="SMO89219.1"/>
    <property type="molecule type" value="Genomic_DNA"/>
</dbReference>